<dbReference type="GO" id="GO:0003677">
    <property type="term" value="F:DNA binding"/>
    <property type="evidence" value="ECO:0007669"/>
    <property type="project" value="InterPro"/>
</dbReference>
<sequence length="407" mass="43886">MSLAQLAERVNYSKSYLSKIENDLKPPTADIAKRYDSVFATGGVLSAMVRTAEEQAGEDDEDGELWVMVSDGEGAQTFHRLPRRQVLAGVGMALGFALTGGTRPAVDEPTLAALRTTFDQYRKLGTISSPTMVLGPVVAHVNTLRTLAAEQPEPMRRELLLLASRAAEYAGWMSQEAGDETAALWWTRRAVEYAAEGGDRYLASYALVREAELAMYRQDPLSTIELAMRAQADPAAGPRILGLAARCEAQGHALVGDPDGYQRALDRATVLLSEARPAPAAPVIGSSSVTDEVALTRGWSLYDLGHPAEAAELLDSQIEGIAPGARRARARFGARRVLAHAGSGEIDHACELTRTVLADAAPVDSATVRVDLRELARVLARWHTHPAARELRAELNAMLRLRPGFSG</sequence>
<reference evidence="2" key="1">
    <citation type="submission" date="2022-06" db="EMBL/GenBank/DDBJ databases">
        <title>Amycolatopsis iheyaensis sp. nov., a new species of the genus Amycolatopsis isolated from soil in Iheya island, Japan.</title>
        <authorList>
            <person name="Ngamcharungchit C."/>
            <person name="Kanto H."/>
            <person name="Take A."/>
            <person name="Intra B."/>
            <person name="Matsumoto A."/>
            <person name="Panbangred W."/>
            <person name="Inahashi Y."/>
        </authorList>
    </citation>
    <scope>NUCLEOTIDE SEQUENCE</scope>
    <source>
        <strain evidence="2">OK19-0408</strain>
    </source>
</reference>
<dbReference type="InterPro" id="IPR001387">
    <property type="entry name" value="Cro/C1-type_HTH"/>
</dbReference>
<dbReference type="SUPFAM" id="SSF47413">
    <property type="entry name" value="lambda repressor-like DNA-binding domains"/>
    <property type="match status" value="1"/>
</dbReference>
<gene>
    <name evidence="2" type="ORF">M8542_47175</name>
</gene>
<comment type="caution">
    <text evidence="2">The sequence shown here is derived from an EMBL/GenBank/DDBJ whole genome shotgun (WGS) entry which is preliminary data.</text>
</comment>
<evidence type="ECO:0000313" key="2">
    <source>
        <dbReference type="EMBL" id="MCR6490413.1"/>
    </source>
</evidence>
<organism evidence="2 3">
    <name type="scientific">Amycolatopsis iheyensis</name>
    <dbReference type="NCBI Taxonomy" id="2945988"/>
    <lineage>
        <taxon>Bacteria</taxon>
        <taxon>Bacillati</taxon>
        <taxon>Actinomycetota</taxon>
        <taxon>Actinomycetes</taxon>
        <taxon>Pseudonocardiales</taxon>
        <taxon>Pseudonocardiaceae</taxon>
        <taxon>Amycolatopsis</taxon>
    </lineage>
</organism>
<evidence type="ECO:0000259" key="1">
    <source>
        <dbReference type="PROSITE" id="PS50943"/>
    </source>
</evidence>
<dbReference type="CDD" id="cd00093">
    <property type="entry name" value="HTH_XRE"/>
    <property type="match status" value="1"/>
</dbReference>
<evidence type="ECO:0000313" key="3">
    <source>
        <dbReference type="Proteomes" id="UP001144096"/>
    </source>
</evidence>
<proteinExistence type="predicted"/>
<feature type="domain" description="HTH cro/C1-type" evidence="1">
    <location>
        <begin position="1"/>
        <end position="45"/>
    </location>
</feature>
<dbReference type="EMBL" id="JAMXQV010000045">
    <property type="protein sequence ID" value="MCR6490413.1"/>
    <property type="molecule type" value="Genomic_DNA"/>
</dbReference>
<dbReference type="Gene3D" id="1.10.260.40">
    <property type="entry name" value="lambda repressor-like DNA-binding domains"/>
    <property type="match status" value="1"/>
</dbReference>
<keyword evidence="3" id="KW-1185">Reference proteome</keyword>
<dbReference type="PROSITE" id="PS50943">
    <property type="entry name" value="HTH_CROC1"/>
    <property type="match status" value="1"/>
</dbReference>
<name>A0A9X2NMS3_9PSEU</name>
<dbReference type="Proteomes" id="UP001144096">
    <property type="component" value="Unassembled WGS sequence"/>
</dbReference>
<dbReference type="AlphaFoldDB" id="A0A9X2NMS3"/>
<accession>A0A9X2NMS3</accession>
<protein>
    <submittedName>
        <fullName evidence="2">Helix-turn-helix transcriptional regulator</fullName>
    </submittedName>
</protein>
<dbReference type="Pfam" id="PF01381">
    <property type="entry name" value="HTH_3"/>
    <property type="match status" value="1"/>
</dbReference>
<dbReference type="InterPro" id="IPR010982">
    <property type="entry name" value="Lambda_DNA-bd_dom_sf"/>
</dbReference>